<dbReference type="Proteomes" id="UP000259040">
    <property type="component" value="Segment"/>
</dbReference>
<evidence type="ECO:0000313" key="1">
    <source>
        <dbReference type="EMBL" id="AXH66598.1"/>
    </source>
</evidence>
<gene>
    <name evidence="1" type="primary">90</name>
    <name evidence="1" type="ORF">SEA_STARBOW_90</name>
</gene>
<organism evidence="1 2">
    <name type="scientific">Streptomyces phage Starbow</name>
    <dbReference type="NCBI Taxonomy" id="2283266"/>
    <lineage>
        <taxon>Viruses</taxon>
        <taxon>Duplodnaviria</taxon>
        <taxon>Heunggongvirae</taxon>
        <taxon>Uroviricota</taxon>
        <taxon>Caudoviricetes</taxon>
        <taxon>Stanwilliamsviridae</taxon>
        <taxon>Boydwoodruffvirinae</taxon>
        <taxon>Karimacvirus</taxon>
        <taxon>Karimacvirus karimac</taxon>
        <taxon>Streptomyces virus Karimac</taxon>
    </lineage>
</organism>
<evidence type="ECO:0000313" key="2">
    <source>
        <dbReference type="Proteomes" id="UP000259040"/>
    </source>
</evidence>
<name>A0A345M7X7_9CAUD</name>
<dbReference type="EMBL" id="MH576964">
    <property type="protein sequence ID" value="AXH66598.1"/>
    <property type="molecule type" value="Genomic_DNA"/>
</dbReference>
<reference evidence="1 2" key="1">
    <citation type="submission" date="2018-07" db="EMBL/GenBank/DDBJ databases">
        <authorList>
            <person name="Boyd E.M."/>
            <person name="Barkley D.B."/>
            <person name="Naeem H."/>
            <person name="Vanhorne R."/>
            <person name="Nayek S."/>
            <person name="Layton S.R."/>
            <person name="Hughes L.E."/>
            <person name="Garlena R.A."/>
            <person name="Russell D.A."/>
            <person name="Pope W.H."/>
            <person name="Jacobs-Sera D."/>
            <person name="Hatfull G.F."/>
        </authorList>
    </citation>
    <scope>NUCLEOTIDE SEQUENCE [LARGE SCALE GENOMIC DNA]</scope>
</reference>
<protein>
    <submittedName>
        <fullName evidence="1">Uncharacterized protein</fullName>
    </submittedName>
</protein>
<sequence length="82" mass="9481">MENAATCLSLRLIIRSFVAQHVAVRRPTHELWKSIMPDVIAREGKCEHVLSARPFFHDTMAQKSAKVAREKRDGMRESNFWS</sequence>
<accession>A0A345M7X7</accession>
<proteinExistence type="predicted"/>